<comment type="caution">
    <text evidence="3">The sequence shown here is derived from an EMBL/GenBank/DDBJ whole genome shotgun (WGS) entry which is preliminary data.</text>
</comment>
<dbReference type="EMBL" id="JAGINY010000001">
    <property type="protein sequence ID" value="MBP2331498.1"/>
    <property type="molecule type" value="Genomic_DNA"/>
</dbReference>
<dbReference type="Proteomes" id="UP001519305">
    <property type="component" value="Unassembled WGS sequence"/>
</dbReference>
<organism evidence="3 4">
    <name type="scientific">Corynebacterium freneyi</name>
    <dbReference type="NCBI Taxonomy" id="134034"/>
    <lineage>
        <taxon>Bacteria</taxon>
        <taxon>Bacillati</taxon>
        <taxon>Actinomycetota</taxon>
        <taxon>Actinomycetes</taxon>
        <taxon>Mycobacteriales</taxon>
        <taxon>Corynebacteriaceae</taxon>
        <taxon>Corynebacterium</taxon>
    </lineage>
</organism>
<protein>
    <submittedName>
        <fullName evidence="3">Nucleotide-binding universal stress UspA family protein</fullName>
    </submittedName>
</protein>
<reference evidence="3 4" key="1">
    <citation type="submission" date="2021-03" db="EMBL/GenBank/DDBJ databases">
        <title>Sequencing the genomes of 1000 actinobacteria strains.</title>
        <authorList>
            <person name="Klenk H.-P."/>
        </authorList>
    </citation>
    <scope>NUCLEOTIDE SEQUENCE [LARGE SCALE GENOMIC DNA]</scope>
    <source>
        <strain evidence="3 4">DSM 44506</strain>
    </source>
</reference>
<evidence type="ECO:0000256" key="1">
    <source>
        <dbReference type="ARBA" id="ARBA00008791"/>
    </source>
</evidence>
<dbReference type="Gene3D" id="3.40.50.620">
    <property type="entry name" value="HUPs"/>
    <property type="match status" value="1"/>
</dbReference>
<dbReference type="RefSeq" id="WP_209651706.1">
    <property type="nucleotide sequence ID" value="NZ_CP047357.1"/>
</dbReference>
<proteinExistence type="inferred from homology"/>
<evidence type="ECO:0000313" key="3">
    <source>
        <dbReference type="EMBL" id="MBP2331498.1"/>
    </source>
</evidence>
<dbReference type="PRINTS" id="PR01438">
    <property type="entry name" value="UNVRSLSTRESS"/>
</dbReference>
<dbReference type="InterPro" id="IPR014729">
    <property type="entry name" value="Rossmann-like_a/b/a_fold"/>
</dbReference>
<comment type="similarity">
    <text evidence="1">Belongs to the universal stress protein A family.</text>
</comment>
<evidence type="ECO:0000313" key="4">
    <source>
        <dbReference type="Proteomes" id="UP001519305"/>
    </source>
</evidence>
<sequence length="168" mass="17793">MPDDRTPATPDAAERPDSMLIAYDGSDEARRAIEWAGSLLSVRTAYILTAWEPLQRQAARTAGASGMMQPDWDSSVADDDPAHEEAKRICREGVEIAASAGFTAEPYLVESETTIWSAIVDAARDLDAGVIVSGTRGNSGLRGLLSSSTADAVLKNAGRPVLIVPPPK</sequence>
<name>A0ABS4U4B4_9CORY</name>
<dbReference type="PANTHER" id="PTHR31964">
    <property type="entry name" value="ADENINE NUCLEOTIDE ALPHA HYDROLASES-LIKE SUPERFAMILY PROTEIN"/>
    <property type="match status" value="1"/>
</dbReference>
<dbReference type="InterPro" id="IPR006015">
    <property type="entry name" value="Universal_stress_UspA"/>
</dbReference>
<dbReference type="PANTHER" id="PTHR31964:SF113">
    <property type="entry name" value="USPA DOMAIN-CONTAINING PROTEIN"/>
    <property type="match status" value="1"/>
</dbReference>
<dbReference type="Pfam" id="PF00582">
    <property type="entry name" value="Usp"/>
    <property type="match status" value="1"/>
</dbReference>
<dbReference type="CDD" id="cd00293">
    <property type="entry name" value="USP-like"/>
    <property type="match status" value="1"/>
</dbReference>
<gene>
    <name evidence="3" type="ORF">JOF33_000197</name>
</gene>
<accession>A0ABS4U4B4</accession>
<keyword evidence="4" id="KW-1185">Reference proteome</keyword>
<evidence type="ECO:0000259" key="2">
    <source>
        <dbReference type="Pfam" id="PF00582"/>
    </source>
</evidence>
<dbReference type="InterPro" id="IPR006016">
    <property type="entry name" value="UspA"/>
</dbReference>
<feature type="domain" description="UspA" evidence="2">
    <location>
        <begin position="19"/>
        <end position="165"/>
    </location>
</feature>
<dbReference type="SUPFAM" id="SSF52402">
    <property type="entry name" value="Adenine nucleotide alpha hydrolases-like"/>
    <property type="match status" value="1"/>
</dbReference>